<evidence type="ECO:0000313" key="2">
    <source>
        <dbReference type="EMBL" id="KGK35172.1"/>
    </source>
</evidence>
<feature type="transmembrane region" description="Helical" evidence="1">
    <location>
        <begin position="6"/>
        <end position="28"/>
    </location>
</feature>
<sequence length="102" mass="11899">MWLYSLWRIGLVYLAMVAGVTRFLYYLFFLSTFAKDKEFVPSSFQIALDNIKRCFPWNEITQPNANGELSNQIKRCFILNKNTLLNIALQKFDSTASGQFEK</sequence>
<keyword evidence="1" id="KW-0812">Transmembrane</keyword>
<evidence type="ECO:0000313" key="3">
    <source>
        <dbReference type="EMBL" id="ONH72246.1"/>
    </source>
</evidence>
<name>A0A099NTD3_PICKU</name>
<reference evidence="2" key="2">
    <citation type="submission" date="2014-08" db="EMBL/GenBank/DDBJ databases">
        <title>Exploiting Issatchenkia orientalis SD108 for Succinic Acid Production.</title>
        <authorList>
            <person name="Xiao H."/>
            <person name="Shao Z."/>
            <person name="Jiang Y."/>
            <person name="Dole S."/>
            <person name="Zhao H."/>
        </authorList>
    </citation>
    <scope>NUCLEOTIDE SEQUENCE [LARGE SCALE GENOMIC DNA]</scope>
    <source>
        <strain evidence="2">SD108</strain>
    </source>
</reference>
<dbReference type="EMBL" id="MQVM01000023">
    <property type="protein sequence ID" value="ONH72246.1"/>
    <property type="molecule type" value="Genomic_DNA"/>
</dbReference>
<comment type="caution">
    <text evidence="2">The sequence shown here is derived from an EMBL/GenBank/DDBJ whole genome shotgun (WGS) entry which is preliminary data.</text>
</comment>
<reference evidence="4" key="1">
    <citation type="journal article" date="2014" name="Microb. Cell Fact.">
        <title>Exploiting Issatchenkia orientalis SD108 for succinic acid production.</title>
        <authorList>
            <person name="Xiao H."/>
            <person name="Shao Z."/>
            <person name="Jiang Y."/>
            <person name="Dole S."/>
            <person name="Zhao H."/>
        </authorList>
    </citation>
    <scope>NUCLEOTIDE SEQUENCE [LARGE SCALE GENOMIC DNA]</scope>
    <source>
        <strain evidence="4">SD108</strain>
    </source>
</reference>
<dbReference type="EMBL" id="JQFK01000898">
    <property type="protein sequence ID" value="KGK35172.1"/>
    <property type="molecule type" value="Genomic_DNA"/>
</dbReference>
<protein>
    <submittedName>
        <fullName evidence="2">Uncharacterized protein</fullName>
    </submittedName>
</protein>
<dbReference type="AlphaFoldDB" id="A0A099NTD3"/>
<keyword evidence="1" id="KW-1133">Transmembrane helix</keyword>
<reference evidence="5" key="3">
    <citation type="journal article" date="2017" name="Genome Announc.">
        <title>Genome sequences of Cyberlindnera fabianii 65, Pichia kudriavzevii 129, and Saccharomyces cerevisiae 131 isolated from fermented masau fruits in Zimbabwe.</title>
        <authorList>
            <person name="van Rijswijck I.M.H."/>
            <person name="Derks M.F.L."/>
            <person name="Abee T."/>
            <person name="de Ridder D."/>
            <person name="Smid E.J."/>
        </authorList>
    </citation>
    <scope>NUCLEOTIDE SEQUENCE [LARGE SCALE GENOMIC DNA]</scope>
    <source>
        <strain evidence="5">129</strain>
    </source>
</reference>
<reference evidence="3" key="4">
    <citation type="submission" date="2017-01" db="EMBL/GenBank/DDBJ databases">
        <authorList>
            <person name="Mah S.A."/>
            <person name="Swanson W.J."/>
            <person name="Moy G.W."/>
            <person name="Vacquier V.D."/>
        </authorList>
    </citation>
    <scope>NUCLEOTIDE SEQUENCE [LARGE SCALE GENOMIC DNA]</scope>
    <source>
        <strain evidence="3">129</strain>
    </source>
</reference>
<proteinExistence type="predicted"/>
<gene>
    <name evidence="3" type="ORF">BOH78_3974</name>
    <name evidence="2" type="ORF">JL09_g5678</name>
</gene>
<evidence type="ECO:0000313" key="5">
    <source>
        <dbReference type="Proteomes" id="UP000189274"/>
    </source>
</evidence>
<evidence type="ECO:0000256" key="1">
    <source>
        <dbReference type="SAM" id="Phobius"/>
    </source>
</evidence>
<dbReference type="Proteomes" id="UP000189274">
    <property type="component" value="Unassembled WGS sequence"/>
</dbReference>
<dbReference type="HOGENOM" id="CLU_2277884_0_0_1"/>
<evidence type="ECO:0000313" key="4">
    <source>
        <dbReference type="Proteomes" id="UP000029867"/>
    </source>
</evidence>
<keyword evidence="1" id="KW-0472">Membrane</keyword>
<accession>A0A099NTD3</accession>
<dbReference type="Proteomes" id="UP000029867">
    <property type="component" value="Unassembled WGS sequence"/>
</dbReference>
<organism evidence="2 4">
    <name type="scientific">Pichia kudriavzevii</name>
    <name type="common">Yeast</name>
    <name type="synonym">Issatchenkia orientalis</name>
    <dbReference type="NCBI Taxonomy" id="4909"/>
    <lineage>
        <taxon>Eukaryota</taxon>
        <taxon>Fungi</taxon>
        <taxon>Dikarya</taxon>
        <taxon>Ascomycota</taxon>
        <taxon>Saccharomycotina</taxon>
        <taxon>Pichiomycetes</taxon>
        <taxon>Pichiales</taxon>
        <taxon>Pichiaceae</taxon>
        <taxon>Pichia</taxon>
    </lineage>
</organism>